<name>A0A3A3FT14_9BURK</name>
<keyword evidence="4 12" id="KW-0812">Transmembrane</keyword>
<dbReference type="EMBL" id="QYUO01000001">
    <property type="protein sequence ID" value="RJF99357.1"/>
    <property type="molecule type" value="Genomic_DNA"/>
</dbReference>
<dbReference type="GO" id="GO:0016887">
    <property type="term" value="F:ATP hydrolysis activity"/>
    <property type="evidence" value="ECO:0007669"/>
    <property type="project" value="InterPro"/>
</dbReference>
<evidence type="ECO:0000256" key="1">
    <source>
        <dbReference type="ARBA" id="ARBA00004651"/>
    </source>
</evidence>
<dbReference type="AlphaFoldDB" id="A0A3A3FT14"/>
<organism evidence="15 16">
    <name type="scientific">Noviherbaspirillum saxi</name>
    <dbReference type="NCBI Taxonomy" id="2320863"/>
    <lineage>
        <taxon>Bacteria</taxon>
        <taxon>Pseudomonadati</taxon>
        <taxon>Pseudomonadota</taxon>
        <taxon>Betaproteobacteria</taxon>
        <taxon>Burkholderiales</taxon>
        <taxon>Oxalobacteraceae</taxon>
        <taxon>Noviherbaspirillum</taxon>
    </lineage>
</organism>
<dbReference type="Pfam" id="PF00664">
    <property type="entry name" value="ABC_membrane"/>
    <property type="match status" value="1"/>
</dbReference>
<dbReference type="Gene3D" id="1.20.1560.10">
    <property type="entry name" value="ABC transporter type 1, transmembrane domain"/>
    <property type="match status" value="1"/>
</dbReference>
<dbReference type="SUPFAM" id="SSF90123">
    <property type="entry name" value="ABC transporter transmembrane region"/>
    <property type="match status" value="1"/>
</dbReference>
<evidence type="ECO:0000256" key="8">
    <source>
        <dbReference type="ARBA" id="ARBA00022989"/>
    </source>
</evidence>
<keyword evidence="10 12" id="KW-0472">Membrane</keyword>
<evidence type="ECO:0000256" key="9">
    <source>
        <dbReference type="ARBA" id="ARBA00023055"/>
    </source>
</evidence>
<comment type="subcellular location">
    <subcellularLocation>
        <location evidence="1">Cell membrane</location>
        <topology evidence="1">Multi-pass membrane protein</topology>
    </subcellularLocation>
</comment>
<dbReference type="FunFam" id="3.40.50.300:FF:000218">
    <property type="entry name" value="Multidrug ABC transporter ATP-binding protein"/>
    <property type="match status" value="1"/>
</dbReference>
<reference evidence="16" key="1">
    <citation type="submission" date="2018-09" db="EMBL/GenBank/DDBJ databases">
        <authorList>
            <person name="Zhu H."/>
        </authorList>
    </citation>
    <scope>NUCLEOTIDE SEQUENCE [LARGE SCALE GENOMIC DNA]</scope>
    <source>
        <strain evidence="16">K1R23-30</strain>
    </source>
</reference>
<dbReference type="InterPro" id="IPR027417">
    <property type="entry name" value="P-loop_NTPase"/>
</dbReference>
<dbReference type="SUPFAM" id="SSF52540">
    <property type="entry name" value="P-loop containing nucleoside triphosphate hydrolases"/>
    <property type="match status" value="1"/>
</dbReference>
<evidence type="ECO:0000256" key="4">
    <source>
        <dbReference type="ARBA" id="ARBA00022692"/>
    </source>
</evidence>
<evidence type="ECO:0000259" key="13">
    <source>
        <dbReference type="PROSITE" id="PS50893"/>
    </source>
</evidence>
<evidence type="ECO:0000256" key="10">
    <source>
        <dbReference type="ARBA" id="ARBA00023136"/>
    </source>
</evidence>
<feature type="transmembrane region" description="Helical" evidence="12">
    <location>
        <begin position="21"/>
        <end position="44"/>
    </location>
</feature>
<feature type="transmembrane region" description="Helical" evidence="12">
    <location>
        <begin position="153"/>
        <end position="176"/>
    </location>
</feature>
<keyword evidence="5" id="KW-0547">Nucleotide-binding</keyword>
<feature type="coiled-coil region" evidence="11">
    <location>
        <begin position="176"/>
        <end position="203"/>
    </location>
</feature>
<dbReference type="GO" id="GO:0034040">
    <property type="term" value="F:ATPase-coupled lipid transmembrane transporter activity"/>
    <property type="evidence" value="ECO:0007669"/>
    <property type="project" value="InterPro"/>
</dbReference>
<dbReference type="CDD" id="cd18552">
    <property type="entry name" value="ABC_6TM_MsbA_like"/>
    <property type="match status" value="1"/>
</dbReference>
<proteinExistence type="predicted"/>
<dbReference type="PROSITE" id="PS50893">
    <property type="entry name" value="ABC_TRANSPORTER_2"/>
    <property type="match status" value="1"/>
</dbReference>
<feature type="transmembrane region" description="Helical" evidence="12">
    <location>
        <begin position="56"/>
        <end position="74"/>
    </location>
</feature>
<keyword evidence="3" id="KW-1003">Cell membrane</keyword>
<keyword evidence="2" id="KW-0813">Transport</keyword>
<comment type="caution">
    <text evidence="15">The sequence shown here is derived from an EMBL/GenBank/DDBJ whole genome shotgun (WGS) entry which is preliminary data.</text>
</comment>
<accession>A0A3A3FT14</accession>
<evidence type="ECO:0000259" key="14">
    <source>
        <dbReference type="PROSITE" id="PS50929"/>
    </source>
</evidence>
<evidence type="ECO:0000256" key="5">
    <source>
        <dbReference type="ARBA" id="ARBA00022741"/>
    </source>
</evidence>
<dbReference type="GO" id="GO:0005524">
    <property type="term" value="F:ATP binding"/>
    <property type="evidence" value="ECO:0007669"/>
    <property type="project" value="UniProtKB-KW"/>
</dbReference>
<evidence type="ECO:0000313" key="16">
    <source>
        <dbReference type="Proteomes" id="UP000265955"/>
    </source>
</evidence>
<feature type="domain" description="ABC transmembrane type-1" evidence="14">
    <location>
        <begin position="22"/>
        <end position="304"/>
    </location>
</feature>
<dbReference type="RefSeq" id="WP_119769297.1">
    <property type="nucleotide sequence ID" value="NZ_QYUO01000001.1"/>
</dbReference>
<evidence type="ECO:0000313" key="15">
    <source>
        <dbReference type="EMBL" id="RJF99357.1"/>
    </source>
</evidence>
<dbReference type="InterPro" id="IPR003593">
    <property type="entry name" value="AAA+_ATPase"/>
</dbReference>
<dbReference type="GO" id="GO:0005886">
    <property type="term" value="C:plasma membrane"/>
    <property type="evidence" value="ECO:0007669"/>
    <property type="project" value="UniProtKB-SubCell"/>
</dbReference>
<dbReference type="Gene3D" id="3.40.50.300">
    <property type="entry name" value="P-loop containing nucleotide triphosphate hydrolases"/>
    <property type="match status" value="1"/>
</dbReference>
<dbReference type="InterPro" id="IPR011527">
    <property type="entry name" value="ABC1_TM_dom"/>
</dbReference>
<keyword evidence="11" id="KW-0175">Coiled coil</keyword>
<keyword evidence="16" id="KW-1185">Reference proteome</keyword>
<sequence>MNLPPNLIRLFRMVGPYKGRLLLAFIGMIITAATEPMFPAVLKVLLDKGFGGQPTFQLWLVPVAIVGIFVLRGISTFATSYLMTWITTQLLSLLRGQMFARMLDVPASYYTTNSVGKIINSMMFEVQQIVDMIRNVLTSAIRDALTVVGLMGYLIWLNWRLTIIALVLLPLTAVVVRQTGKRLRRLTREFQEVNNELTQVIEETTRANQVIKIFGGSRYEQDRFERRASKLRRYSMRMASTYAATVPITQVMAATAVAVVIVIALIQSSQNQTTVGGFVSFITAMLMLLAPLKRVAEVNGPLQRGLAAAEAVFNLIDAHPERTGGKKLAARAKGRLDFVDVGFIYPGQSQSALAGINLSVQPGETVAFVGMSGGGKSTLVNLVPEFHRASAGEIRLDGEPIGSIALDSLRAQIAMVSQNVVLFDDTLASNIAYGDVAPDRARIEAAVRAAHLSDVVARLPEGLDTMIGDNGSRLSGGQRQRLAIARAIYKDAPLLILDEATSALDTESERAVQAALDELMQGRTTLVIAHRLSTIERADRIVVLVGGHIVESGTHAGLLEKNGVYANLYHLQFAKEIAS</sequence>
<keyword evidence="7" id="KW-1278">Translocase</keyword>
<dbReference type="InterPro" id="IPR036640">
    <property type="entry name" value="ABC1_TM_sf"/>
</dbReference>
<dbReference type="InterPro" id="IPR039421">
    <property type="entry name" value="Type_1_exporter"/>
</dbReference>
<dbReference type="PANTHER" id="PTHR43394:SF1">
    <property type="entry name" value="ATP-BINDING CASSETTE SUB-FAMILY B MEMBER 10, MITOCHONDRIAL"/>
    <property type="match status" value="1"/>
</dbReference>
<evidence type="ECO:0000256" key="6">
    <source>
        <dbReference type="ARBA" id="ARBA00022840"/>
    </source>
</evidence>
<evidence type="ECO:0000256" key="11">
    <source>
        <dbReference type="SAM" id="Coils"/>
    </source>
</evidence>
<evidence type="ECO:0000256" key="2">
    <source>
        <dbReference type="ARBA" id="ARBA00022448"/>
    </source>
</evidence>
<dbReference type="NCBIfam" id="TIGR02203">
    <property type="entry name" value="MsbA_lipidA"/>
    <property type="match status" value="1"/>
</dbReference>
<evidence type="ECO:0000256" key="12">
    <source>
        <dbReference type="SAM" id="Phobius"/>
    </source>
</evidence>
<gene>
    <name evidence="15" type="primary">msbA</name>
    <name evidence="15" type="ORF">D3871_13120</name>
</gene>
<dbReference type="PROSITE" id="PS00211">
    <property type="entry name" value="ABC_TRANSPORTER_1"/>
    <property type="match status" value="1"/>
</dbReference>
<keyword evidence="8 12" id="KW-1133">Transmembrane helix</keyword>
<feature type="transmembrane region" description="Helical" evidence="12">
    <location>
        <begin position="242"/>
        <end position="266"/>
    </location>
</feature>
<dbReference type="InterPro" id="IPR011917">
    <property type="entry name" value="ABC_transpr_lipidA"/>
</dbReference>
<dbReference type="InterPro" id="IPR017871">
    <property type="entry name" value="ABC_transporter-like_CS"/>
</dbReference>
<keyword evidence="9" id="KW-0445">Lipid transport</keyword>
<evidence type="ECO:0000256" key="3">
    <source>
        <dbReference type="ARBA" id="ARBA00022475"/>
    </source>
</evidence>
<evidence type="ECO:0000256" key="7">
    <source>
        <dbReference type="ARBA" id="ARBA00022967"/>
    </source>
</evidence>
<dbReference type="OrthoDB" id="8554730at2"/>
<protein>
    <submittedName>
        <fullName evidence="15">Lipid A export permease/ATP-binding protein MsbA</fullName>
    </submittedName>
</protein>
<feature type="transmembrane region" description="Helical" evidence="12">
    <location>
        <begin position="272"/>
        <end position="292"/>
    </location>
</feature>
<dbReference type="GO" id="GO:0015421">
    <property type="term" value="F:ABC-type oligopeptide transporter activity"/>
    <property type="evidence" value="ECO:0007669"/>
    <property type="project" value="TreeGrafter"/>
</dbReference>
<feature type="domain" description="ABC transporter" evidence="13">
    <location>
        <begin position="336"/>
        <end position="571"/>
    </location>
</feature>
<keyword evidence="6 15" id="KW-0067">ATP-binding</keyword>
<dbReference type="PANTHER" id="PTHR43394">
    <property type="entry name" value="ATP-DEPENDENT PERMEASE MDL1, MITOCHONDRIAL"/>
    <property type="match status" value="1"/>
</dbReference>
<dbReference type="Pfam" id="PF00005">
    <property type="entry name" value="ABC_tran"/>
    <property type="match status" value="1"/>
</dbReference>
<dbReference type="SMART" id="SM00382">
    <property type="entry name" value="AAA"/>
    <property type="match status" value="1"/>
</dbReference>
<dbReference type="Proteomes" id="UP000265955">
    <property type="component" value="Unassembled WGS sequence"/>
</dbReference>
<dbReference type="PROSITE" id="PS50929">
    <property type="entry name" value="ABC_TM1F"/>
    <property type="match status" value="1"/>
</dbReference>
<dbReference type="InterPro" id="IPR003439">
    <property type="entry name" value="ABC_transporter-like_ATP-bd"/>
</dbReference>